<sequence length="334" mass="36546">MKQLQATLLGGIILLATQAVWAAPVSGLYQVREPLAQAGDDARAEAFSRAFVTLMQRLTGSADNAHNRALAAQLASPQDLALGYTYQEDELQVSFDPASVMQALRDAQVPVWGNDRPVLLLWWVQEGLQGRQLLGDGQNRSLNLQQAALHRGLPARFPLADLSEQVRADQGWDSTDEQQWQELLQRYGGDALLVVNAQEAAEGISGNWQLLGSSHKLSGKLSGDNAVAAADALFRQLAADMAQEYAVVPGQGDHIRVRLQGLDLDGMLAAEKALQVFDGKLVSLQGNQAIWQLTALPEQLRSQLALYQFRELPQYQDDEQDEASPAVTELVFVR</sequence>
<name>A0A4R6U1K0_9GAMM</name>
<evidence type="ECO:0008006" key="3">
    <source>
        <dbReference type="Google" id="ProtNLM"/>
    </source>
</evidence>
<dbReference type="Pfam" id="PF09839">
    <property type="entry name" value="DUF2066"/>
    <property type="match status" value="1"/>
</dbReference>
<dbReference type="AlphaFoldDB" id="A0A4R6U1K0"/>
<accession>A0A4R6U1K0</accession>
<gene>
    <name evidence="1" type="ORF">DFQ45_102180</name>
</gene>
<dbReference type="RefSeq" id="WP_166627826.1">
    <property type="nucleotide sequence ID" value="NZ_LNJZ01000009.1"/>
</dbReference>
<dbReference type="Proteomes" id="UP000294575">
    <property type="component" value="Unassembled WGS sequence"/>
</dbReference>
<evidence type="ECO:0000313" key="2">
    <source>
        <dbReference type="Proteomes" id="UP000294575"/>
    </source>
</evidence>
<dbReference type="InterPro" id="IPR018642">
    <property type="entry name" value="DUF2066"/>
</dbReference>
<evidence type="ECO:0000313" key="1">
    <source>
        <dbReference type="EMBL" id="TDQ39486.1"/>
    </source>
</evidence>
<dbReference type="EMBL" id="SNYK01000002">
    <property type="protein sequence ID" value="TDQ39486.1"/>
    <property type="molecule type" value="Genomic_DNA"/>
</dbReference>
<comment type="caution">
    <text evidence="1">The sequence shown here is derived from an EMBL/GenBank/DDBJ whole genome shotgun (WGS) entry which is preliminary data.</text>
</comment>
<organism evidence="1 2">
    <name type="scientific">Thiopseudomonas denitrificans</name>
    <dbReference type="NCBI Taxonomy" id="1501432"/>
    <lineage>
        <taxon>Bacteria</taxon>
        <taxon>Pseudomonadati</taxon>
        <taxon>Pseudomonadota</taxon>
        <taxon>Gammaproteobacteria</taxon>
        <taxon>Pseudomonadales</taxon>
        <taxon>Pseudomonadaceae</taxon>
        <taxon>Thiopseudomonas</taxon>
    </lineage>
</organism>
<proteinExistence type="predicted"/>
<keyword evidence="2" id="KW-1185">Reference proteome</keyword>
<protein>
    <recommendedName>
        <fullName evidence="3">DUF2066 domain-containing protein</fullName>
    </recommendedName>
</protein>
<reference evidence="1 2" key="1">
    <citation type="submission" date="2019-03" db="EMBL/GenBank/DDBJ databases">
        <title>Genomic Encyclopedia of Type Strains, Phase IV (KMG-IV): sequencing the most valuable type-strain genomes for metagenomic binning, comparative biology and taxonomic classification.</title>
        <authorList>
            <person name="Goeker M."/>
        </authorList>
    </citation>
    <scope>NUCLEOTIDE SEQUENCE [LARGE SCALE GENOMIC DNA]</scope>
    <source>
        <strain evidence="1 2">DSM 28679</strain>
    </source>
</reference>